<dbReference type="AlphaFoldDB" id="A0A8J2JSJ5"/>
<evidence type="ECO:0000313" key="3">
    <source>
        <dbReference type="EMBL" id="CAG7690016.1"/>
    </source>
</evidence>
<evidence type="ECO:0000313" key="4">
    <source>
        <dbReference type="Proteomes" id="UP000708208"/>
    </source>
</evidence>
<dbReference type="Proteomes" id="UP000708208">
    <property type="component" value="Unassembled WGS sequence"/>
</dbReference>
<keyword evidence="4" id="KW-1185">Reference proteome</keyword>
<dbReference type="OrthoDB" id="10045365at2759"/>
<protein>
    <recommendedName>
        <fullName evidence="2">TB domain-containing protein</fullName>
    </recommendedName>
</protein>
<dbReference type="Pfam" id="PF00683">
    <property type="entry name" value="TB"/>
    <property type="match status" value="1"/>
</dbReference>
<organism evidence="3 4">
    <name type="scientific">Allacma fusca</name>
    <dbReference type="NCBI Taxonomy" id="39272"/>
    <lineage>
        <taxon>Eukaryota</taxon>
        <taxon>Metazoa</taxon>
        <taxon>Ecdysozoa</taxon>
        <taxon>Arthropoda</taxon>
        <taxon>Hexapoda</taxon>
        <taxon>Collembola</taxon>
        <taxon>Symphypleona</taxon>
        <taxon>Sminthuridae</taxon>
        <taxon>Allacma</taxon>
    </lineage>
</organism>
<feature type="non-terminal residue" evidence="3">
    <location>
        <position position="1"/>
    </location>
</feature>
<dbReference type="EMBL" id="CAJVCH010021068">
    <property type="protein sequence ID" value="CAG7690016.1"/>
    <property type="molecule type" value="Genomic_DNA"/>
</dbReference>
<proteinExistence type="predicted"/>
<dbReference type="Pfam" id="PF12662">
    <property type="entry name" value="cEGF"/>
    <property type="match status" value="1"/>
</dbReference>
<evidence type="ECO:0000256" key="1">
    <source>
        <dbReference type="ARBA" id="ARBA00022536"/>
    </source>
</evidence>
<dbReference type="InterPro" id="IPR026823">
    <property type="entry name" value="cEGF"/>
</dbReference>
<evidence type="ECO:0000259" key="2">
    <source>
        <dbReference type="PROSITE" id="PS51364"/>
    </source>
</evidence>
<dbReference type="InterPro" id="IPR017878">
    <property type="entry name" value="TB_dom"/>
</dbReference>
<dbReference type="PROSITE" id="PS51364">
    <property type="entry name" value="TB"/>
    <property type="match status" value="1"/>
</dbReference>
<accession>A0A8J2JSJ5</accession>
<name>A0A8J2JSJ5_9HEXA</name>
<comment type="caution">
    <text evidence="3">The sequence shown here is derived from an EMBL/GenBank/DDBJ whole genome shotgun (WGS) entry which is preliminary data.</text>
</comment>
<reference evidence="3" key="1">
    <citation type="submission" date="2021-06" db="EMBL/GenBank/DDBJ databases">
        <authorList>
            <person name="Hodson N. C."/>
            <person name="Mongue J. A."/>
            <person name="Jaron S. K."/>
        </authorList>
    </citation>
    <scope>NUCLEOTIDE SEQUENCE</scope>
</reference>
<sequence>MLRSECCCSVGKAWGSPCEICDMRLCECQPGYAKLDGKTCTDINECDLHPGICQG</sequence>
<feature type="domain" description="TB" evidence="2">
    <location>
        <begin position="1"/>
        <end position="21"/>
    </location>
</feature>
<gene>
    <name evidence="3" type="ORF">AFUS01_LOCUS3501</name>
</gene>
<keyword evidence="1" id="KW-0245">EGF-like domain</keyword>